<dbReference type="AlphaFoldDB" id="A0A1S2Q108"/>
<evidence type="ECO:0000313" key="2">
    <source>
        <dbReference type="EMBL" id="OIJ99482.1"/>
    </source>
</evidence>
<feature type="region of interest" description="Disordered" evidence="1">
    <location>
        <begin position="24"/>
        <end position="53"/>
    </location>
</feature>
<evidence type="ECO:0000313" key="3">
    <source>
        <dbReference type="Proteomes" id="UP000179642"/>
    </source>
</evidence>
<proteinExistence type="predicted"/>
<comment type="caution">
    <text evidence="2">The sequence shown here is derived from an EMBL/GenBank/DDBJ whole genome shotgun (WGS) entry which is preliminary data.</text>
</comment>
<sequence>MVDFEAERLAVPLRPCAARRTDFTDSGAQELSEQPFTGDPSVLGATQGEQTAERSLRTSFAHRIEVGSVDSEHGDPAADVRLVASDLADSEVTHYILDAERHGHGGA</sequence>
<dbReference type="EMBL" id="MLYO01000051">
    <property type="protein sequence ID" value="OIJ99482.1"/>
    <property type="molecule type" value="Genomic_DNA"/>
</dbReference>
<name>A0A1S2Q108_9ACTN</name>
<evidence type="ECO:0000256" key="1">
    <source>
        <dbReference type="SAM" id="MobiDB-lite"/>
    </source>
</evidence>
<dbReference type="Proteomes" id="UP000179642">
    <property type="component" value="Unassembled WGS sequence"/>
</dbReference>
<feature type="compositionally biased region" description="Polar residues" evidence="1">
    <location>
        <begin position="24"/>
        <end position="35"/>
    </location>
</feature>
<keyword evidence="3" id="KW-1185">Reference proteome</keyword>
<gene>
    <name evidence="2" type="ORF">BIV23_28285</name>
</gene>
<organism evidence="2 3">
    <name type="scientific">Streptomyces monashensis</name>
    <dbReference type="NCBI Taxonomy" id="1678012"/>
    <lineage>
        <taxon>Bacteria</taxon>
        <taxon>Bacillati</taxon>
        <taxon>Actinomycetota</taxon>
        <taxon>Actinomycetes</taxon>
        <taxon>Kitasatosporales</taxon>
        <taxon>Streptomycetaceae</taxon>
        <taxon>Streptomyces</taxon>
    </lineage>
</organism>
<accession>A0A1S2Q108</accession>
<protein>
    <submittedName>
        <fullName evidence="2">Uncharacterized protein</fullName>
    </submittedName>
</protein>
<reference evidence="2 3" key="1">
    <citation type="submission" date="2016-10" db="EMBL/GenBank/DDBJ databases">
        <title>Genome sequence of Streptomyces sp. MUSC 1.</title>
        <authorList>
            <person name="Lee L.-H."/>
            <person name="Ser H.-L."/>
            <person name="Law J.W.-F."/>
        </authorList>
    </citation>
    <scope>NUCLEOTIDE SEQUENCE [LARGE SCALE GENOMIC DNA]</scope>
    <source>
        <strain evidence="2 3">MUSC 1</strain>
    </source>
</reference>